<dbReference type="EMBL" id="VCAU01000019">
    <property type="protein sequence ID" value="KAF9891365.1"/>
    <property type="molecule type" value="Genomic_DNA"/>
</dbReference>
<dbReference type="InterPro" id="IPR036188">
    <property type="entry name" value="FAD/NAD-bd_sf"/>
</dbReference>
<evidence type="ECO:0000256" key="1">
    <source>
        <dbReference type="ARBA" id="ARBA00001974"/>
    </source>
</evidence>
<accession>A0AAD4CRG7</accession>
<dbReference type="Gene3D" id="3.50.50.60">
    <property type="entry name" value="FAD/NAD(P)-binding domain"/>
    <property type="match status" value="1"/>
</dbReference>
<dbReference type="PANTHER" id="PTHR10961:SF37">
    <property type="entry name" value="FAD DEPENDENT OXIDOREDUCTASE DOMAIN-CONTAINING PROTEIN"/>
    <property type="match status" value="1"/>
</dbReference>
<comment type="caution">
    <text evidence="7">The sequence shown here is derived from an EMBL/GenBank/DDBJ whole genome shotgun (WGS) entry which is preliminary data.</text>
</comment>
<evidence type="ECO:0000313" key="7">
    <source>
        <dbReference type="EMBL" id="KAF9891365.1"/>
    </source>
</evidence>
<dbReference type="AlphaFoldDB" id="A0AAD4CRG7"/>
<evidence type="ECO:0000259" key="6">
    <source>
        <dbReference type="Pfam" id="PF01266"/>
    </source>
</evidence>
<keyword evidence="3" id="KW-0285">Flavoprotein</keyword>
<evidence type="ECO:0000256" key="4">
    <source>
        <dbReference type="ARBA" id="ARBA00022827"/>
    </source>
</evidence>
<evidence type="ECO:0000256" key="5">
    <source>
        <dbReference type="ARBA" id="ARBA00023002"/>
    </source>
</evidence>
<dbReference type="Gene3D" id="3.30.9.10">
    <property type="entry name" value="D-Amino Acid Oxidase, subunit A, domain 2"/>
    <property type="match status" value="1"/>
</dbReference>
<dbReference type="GO" id="GO:0050660">
    <property type="term" value="F:flavin adenine dinucleotide binding"/>
    <property type="evidence" value="ECO:0007669"/>
    <property type="project" value="InterPro"/>
</dbReference>
<reference evidence="7" key="2">
    <citation type="submission" date="2020-02" db="EMBL/GenBank/DDBJ databases">
        <authorList>
            <person name="Gilchrist C.L.M."/>
            <person name="Chooi Y.-H."/>
        </authorList>
    </citation>
    <scope>NUCLEOTIDE SEQUENCE</scope>
    <source>
        <strain evidence="7">MST-FP2251</strain>
    </source>
</reference>
<keyword evidence="4" id="KW-0274">FAD</keyword>
<dbReference type="GO" id="GO:0008115">
    <property type="term" value="F:sarcosine oxidase activity"/>
    <property type="evidence" value="ECO:0007669"/>
    <property type="project" value="TreeGrafter"/>
</dbReference>
<evidence type="ECO:0000313" key="8">
    <source>
        <dbReference type="Proteomes" id="UP001194746"/>
    </source>
</evidence>
<feature type="domain" description="FAD dependent oxidoreductase" evidence="6">
    <location>
        <begin position="7"/>
        <end position="392"/>
    </location>
</feature>
<reference evidence="7" key="1">
    <citation type="journal article" date="2019" name="Beilstein J. Org. Chem.">
        <title>Nanangenines: drimane sesquiterpenoids as the dominant metabolite cohort of a novel Australian fungus, Aspergillus nanangensis.</title>
        <authorList>
            <person name="Lacey H.J."/>
            <person name="Gilchrist C.L.M."/>
            <person name="Crombie A."/>
            <person name="Kalaitzis J.A."/>
            <person name="Vuong D."/>
            <person name="Rutledge P.J."/>
            <person name="Turner P."/>
            <person name="Pitt J.I."/>
            <person name="Lacey E."/>
            <person name="Chooi Y.H."/>
            <person name="Piggott A.M."/>
        </authorList>
    </citation>
    <scope>NUCLEOTIDE SEQUENCE</scope>
    <source>
        <strain evidence="7">MST-FP2251</strain>
    </source>
</reference>
<dbReference type="SUPFAM" id="SSF51905">
    <property type="entry name" value="FAD/NAD(P)-binding domain"/>
    <property type="match status" value="1"/>
</dbReference>
<gene>
    <name evidence="7" type="ORF">FE257_004221</name>
</gene>
<comment type="similarity">
    <text evidence="2">Belongs to the MSOX/MTOX family.</text>
</comment>
<dbReference type="PANTHER" id="PTHR10961">
    <property type="entry name" value="PEROXISOMAL SARCOSINE OXIDASE"/>
    <property type="match status" value="1"/>
</dbReference>
<dbReference type="InterPro" id="IPR006076">
    <property type="entry name" value="FAD-dep_OxRdtase"/>
</dbReference>
<sequence>MNSTETILIIGAGTFGVSTAYHLAQSLPNPSRITLLDRSPPPSPAAASTDINKIIRADYPNPLYTQLGLEAIAAWKTLPCLRSTNPSPYHQTGWIAMEEKDSDLRHRIRQNFHTCHHEPVIQDLSEPEVRTRWGGVLDETDFAPFGGYSFNPSVGWADAGQALEAMANEAVGLGVKYEVGEVVRLVHAGGRVRGVQMVDGRVVEAEKVLLATGAWTSSLMAGLEEELGMEMDGDERVEGQVEAAGVCVAHFRLGEEERKVYGGLPVVVYGGEGEIIPPTADGILKFTFATSFKNTIQTASGHSISVPSAEDQFHVPLGLQNDCLAGVRRRLPRLLDGGRQPDYYRLCWDSISPDQQPLITRHPHEQLENLYLAVGGSFHCYKFLPIIGKYVVNVLSGVGNGREKDEAWGWKSTEENQGGVHEKLVPTRELRDFL</sequence>
<protein>
    <recommendedName>
        <fullName evidence="6">FAD dependent oxidoreductase domain-containing protein</fullName>
    </recommendedName>
</protein>
<evidence type="ECO:0000256" key="2">
    <source>
        <dbReference type="ARBA" id="ARBA00010989"/>
    </source>
</evidence>
<name>A0AAD4CRG7_ASPNN</name>
<evidence type="ECO:0000256" key="3">
    <source>
        <dbReference type="ARBA" id="ARBA00022630"/>
    </source>
</evidence>
<dbReference type="InterPro" id="IPR045170">
    <property type="entry name" value="MTOX"/>
</dbReference>
<keyword evidence="5" id="KW-0560">Oxidoreductase</keyword>
<dbReference type="GO" id="GO:0051698">
    <property type="term" value="F:saccharopine oxidase activity"/>
    <property type="evidence" value="ECO:0007669"/>
    <property type="project" value="TreeGrafter"/>
</dbReference>
<dbReference type="Proteomes" id="UP001194746">
    <property type="component" value="Unassembled WGS sequence"/>
</dbReference>
<organism evidence="7 8">
    <name type="scientific">Aspergillus nanangensis</name>
    <dbReference type="NCBI Taxonomy" id="2582783"/>
    <lineage>
        <taxon>Eukaryota</taxon>
        <taxon>Fungi</taxon>
        <taxon>Dikarya</taxon>
        <taxon>Ascomycota</taxon>
        <taxon>Pezizomycotina</taxon>
        <taxon>Eurotiomycetes</taxon>
        <taxon>Eurotiomycetidae</taxon>
        <taxon>Eurotiales</taxon>
        <taxon>Aspergillaceae</taxon>
        <taxon>Aspergillus</taxon>
        <taxon>Aspergillus subgen. Circumdati</taxon>
    </lineage>
</organism>
<proteinExistence type="inferred from homology"/>
<dbReference type="Pfam" id="PF01266">
    <property type="entry name" value="DAO"/>
    <property type="match status" value="1"/>
</dbReference>
<comment type="cofactor">
    <cofactor evidence="1">
        <name>FAD</name>
        <dbReference type="ChEBI" id="CHEBI:57692"/>
    </cofactor>
</comment>
<keyword evidence="8" id="KW-1185">Reference proteome</keyword>